<keyword evidence="1" id="KW-0805">Transcription regulation</keyword>
<dbReference type="GO" id="GO:0043565">
    <property type="term" value="F:sequence-specific DNA binding"/>
    <property type="evidence" value="ECO:0007669"/>
    <property type="project" value="InterPro"/>
</dbReference>
<dbReference type="PROSITE" id="PS01124">
    <property type="entry name" value="HTH_ARAC_FAMILY_2"/>
    <property type="match status" value="1"/>
</dbReference>
<protein>
    <submittedName>
        <fullName evidence="4">Transcriptional regulator, AraC family</fullName>
    </submittedName>
</protein>
<dbReference type="Proteomes" id="UP000190341">
    <property type="component" value="Unassembled WGS sequence"/>
</dbReference>
<dbReference type="Gene3D" id="1.10.10.60">
    <property type="entry name" value="Homeodomain-like"/>
    <property type="match status" value="2"/>
</dbReference>
<evidence type="ECO:0000256" key="2">
    <source>
        <dbReference type="ARBA" id="ARBA00023163"/>
    </source>
</evidence>
<sequence length="298" mass="33302">MDSLVDMRRAQLAELIERFTVVDGIHEMPIEGLRMARLSAPSEPMRGIQDPALCLIVQGCKQTMLGEDVYEYDASRYLVASVDLPITGQVIRATPEEPYLSLVLKLPPADIAALVTKAEEASAPLPPPSRGLSVSRCDPELLDAVLRLVRLLDAPQDIAMLAPLVIREIHYRLLRSDQGGNLRHIAMPDSQGHRVAKAIGWLRQNYAQPMRIDHIAEQVHMSPSALHHHFKAVTTMSPLQYQKQLRLQEARRLMLAEVVDAATAGHRVGYESPSQFSREYSRMFGAPPLRDVERLRAS</sequence>
<dbReference type="PANTHER" id="PTHR43436:SF1">
    <property type="entry name" value="TRANSCRIPTIONAL REGULATORY PROTEIN"/>
    <property type="match status" value="1"/>
</dbReference>
<dbReference type="PANTHER" id="PTHR43436">
    <property type="entry name" value="ARAC-FAMILY TRANSCRIPTIONAL REGULATOR"/>
    <property type="match status" value="1"/>
</dbReference>
<dbReference type="SUPFAM" id="SSF46689">
    <property type="entry name" value="Homeodomain-like"/>
    <property type="match status" value="2"/>
</dbReference>
<keyword evidence="5" id="KW-1185">Reference proteome</keyword>
<name>A0A1T5K6T7_9GAMM</name>
<dbReference type="InterPro" id="IPR009057">
    <property type="entry name" value="Homeodomain-like_sf"/>
</dbReference>
<evidence type="ECO:0000313" key="5">
    <source>
        <dbReference type="Proteomes" id="UP000190341"/>
    </source>
</evidence>
<dbReference type="STRING" id="428993.SAMN06296058_1421"/>
<evidence type="ECO:0000313" key="4">
    <source>
        <dbReference type="EMBL" id="SKC59361.1"/>
    </source>
</evidence>
<dbReference type="Pfam" id="PF12833">
    <property type="entry name" value="HTH_18"/>
    <property type="match status" value="1"/>
</dbReference>
<accession>A0A1T5K6T7</accession>
<dbReference type="EMBL" id="FUZV01000001">
    <property type="protein sequence ID" value="SKC59361.1"/>
    <property type="molecule type" value="Genomic_DNA"/>
</dbReference>
<dbReference type="InterPro" id="IPR018060">
    <property type="entry name" value="HTH_AraC"/>
</dbReference>
<dbReference type="GO" id="GO:0003700">
    <property type="term" value="F:DNA-binding transcription factor activity"/>
    <property type="evidence" value="ECO:0007669"/>
    <property type="project" value="InterPro"/>
</dbReference>
<proteinExistence type="predicted"/>
<evidence type="ECO:0000259" key="3">
    <source>
        <dbReference type="PROSITE" id="PS01124"/>
    </source>
</evidence>
<evidence type="ECO:0000256" key="1">
    <source>
        <dbReference type="ARBA" id="ARBA00023015"/>
    </source>
</evidence>
<dbReference type="Pfam" id="PF06719">
    <property type="entry name" value="AraC_N"/>
    <property type="match status" value="1"/>
</dbReference>
<organism evidence="4 5">
    <name type="scientific">Pseudoxanthomonas indica</name>
    <dbReference type="NCBI Taxonomy" id="428993"/>
    <lineage>
        <taxon>Bacteria</taxon>
        <taxon>Pseudomonadati</taxon>
        <taxon>Pseudomonadota</taxon>
        <taxon>Gammaproteobacteria</taxon>
        <taxon>Lysobacterales</taxon>
        <taxon>Lysobacteraceae</taxon>
        <taxon>Pseudoxanthomonas</taxon>
    </lineage>
</organism>
<feature type="domain" description="HTH araC/xylS-type" evidence="3">
    <location>
        <begin position="196"/>
        <end position="294"/>
    </location>
</feature>
<dbReference type="SMART" id="SM00342">
    <property type="entry name" value="HTH_ARAC"/>
    <property type="match status" value="1"/>
</dbReference>
<dbReference type="InterPro" id="IPR009594">
    <property type="entry name" value="Tscrpt_reg_HTH_AraC_N"/>
</dbReference>
<gene>
    <name evidence="4" type="ORF">SAMN06296058_1421</name>
</gene>
<keyword evidence="2" id="KW-0804">Transcription</keyword>
<reference evidence="4 5" key="1">
    <citation type="submission" date="2017-02" db="EMBL/GenBank/DDBJ databases">
        <authorList>
            <person name="Peterson S.W."/>
        </authorList>
    </citation>
    <scope>NUCLEOTIDE SEQUENCE [LARGE SCALE GENOMIC DNA]</scope>
    <source>
        <strain evidence="4 5">P15</strain>
    </source>
</reference>
<dbReference type="AlphaFoldDB" id="A0A1T5K6T7"/>